<evidence type="ECO:0000313" key="8">
    <source>
        <dbReference type="Proteomes" id="UP001430804"/>
    </source>
</evidence>
<evidence type="ECO:0000256" key="4">
    <source>
        <dbReference type="ARBA" id="ARBA00022833"/>
    </source>
</evidence>
<keyword evidence="3" id="KW-0378">Hydrolase</keyword>
<dbReference type="Proteomes" id="UP001430804">
    <property type="component" value="Unassembled WGS sequence"/>
</dbReference>
<keyword evidence="5" id="KW-0482">Metalloprotease</keyword>
<evidence type="ECO:0000256" key="3">
    <source>
        <dbReference type="ARBA" id="ARBA00022801"/>
    </source>
</evidence>
<dbReference type="EMBL" id="JAHWQX010000004">
    <property type="protein sequence ID" value="MBW3098813.1"/>
    <property type="molecule type" value="Genomic_DNA"/>
</dbReference>
<reference evidence="7" key="1">
    <citation type="submission" date="2021-07" db="EMBL/GenBank/DDBJ databases">
        <title>Pseudohoeflea marina sp. nov. a polyhydroxyalcanoate-producing bacterium.</title>
        <authorList>
            <person name="Zheng W."/>
            <person name="Yu S."/>
            <person name="Huang Y."/>
        </authorList>
    </citation>
    <scope>NUCLEOTIDE SEQUENCE</scope>
    <source>
        <strain evidence="7">DP4N28-3</strain>
    </source>
</reference>
<dbReference type="InterPro" id="IPR028090">
    <property type="entry name" value="JAB_dom_prok"/>
</dbReference>
<keyword evidence="1" id="KW-0645">Protease</keyword>
<evidence type="ECO:0000256" key="2">
    <source>
        <dbReference type="ARBA" id="ARBA00022723"/>
    </source>
</evidence>
<name>A0ABS6WS73_9HYPH</name>
<evidence type="ECO:0000256" key="1">
    <source>
        <dbReference type="ARBA" id="ARBA00022670"/>
    </source>
</evidence>
<keyword evidence="2" id="KW-0479">Metal-binding</keyword>
<evidence type="ECO:0000259" key="6">
    <source>
        <dbReference type="Pfam" id="PF14464"/>
    </source>
</evidence>
<evidence type="ECO:0000313" key="7">
    <source>
        <dbReference type="EMBL" id="MBW3098813.1"/>
    </source>
</evidence>
<keyword evidence="8" id="KW-1185">Reference proteome</keyword>
<organism evidence="7 8">
    <name type="scientific">Pseudohoeflea coraliihabitans</name>
    <dbReference type="NCBI Taxonomy" id="2860393"/>
    <lineage>
        <taxon>Bacteria</taxon>
        <taxon>Pseudomonadati</taxon>
        <taxon>Pseudomonadota</taxon>
        <taxon>Alphaproteobacteria</taxon>
        <taxon>Hyphomicrobiales</taxon>
        <taxon>Rhizobiaceae</taxon>
        <taxon>Pseudohoeflea</taxon>
    </lineage>
</organism>
<protein>
    <submittedName>
        <fullName evidence="7">Mov34/MPN/PAD-1 family protein</fullName>
    </submittedName>
</protein>
<feature type="domain" description="JAB" evidence="6">
    <location>
        <begin position="30"/>
        <end position="124"/>
    </location>
</feature>
<evidence type="ECO:0000256" key="5">
    <source>
        <dbReference type="ARBA" id="ARBA00023049"/>
    </source>
</evidence>
<proteinExistence type="predicted"/>
<accession>A0ABS6WS73</accession>
<dbReference type="Pfam" id="PF14464">
    <property type="entry name" value="Prok-JAB"/>
    <property type="match status" value="1"/>
</dbReference>
<keyword evidence="4" id="KW-0862">Zinc</keyword>
<gene>
    <name evidence="7" type="ORF">KY465_16130</name>
</gene>
<sequence length="162" mass="17936">MISYPVGDSGQTLIFARNVLEHMDAHRQTSWRAPEAGGQLFARIDGPRISIVEATGPRPTDRRRRCSYVPDRKAEQAEIDQRFRLGLQFIGDWHTHPEEWPRPSSIDLANVTECVSRSTHNLGGFVLAIRGTGTFPQGLFVGIASTSSIADLHPDRQSVSTG</sequence>
<comment type="caution">
    <text evidence="7">The sequence shown here is derived from an EMBL/GenBank/DDBJ whole genome shotgun (WGS) entry which is preliminary data.</text>
</comment>